<keyword evidence="8" id="KW-1185">Reference proteome</keyword>
<evidence type="ECO:0000256" key="3">
    <source>
        <dbReference type="ARBA" id="ARBA00023125"/>
    </source>
</evidence>
<dbReference type="CDD" id="cd05466">
    <property type="entry name" value="PBP2_LTTR_substrate"/>
    <property type="match status" value="1"/>
</dbReference>
<keyword evidence="2" id="KW-0805">Transcription regulation</keyword>
<keyword evidence="3" id="KW-0238">DNA-binding</keyword>
<dbReference type="InterPro" id="IPR005119">
    <property type="entry name" value="LysR_subst-bd"/>
</dbReference>
<evidence type="ECO:0000256" key="4">
    <source>
        <dbReference type="ARBA" id="ARBA00023163"/>
    </source>
</evidence>
<feature type="domain" description="HTH lysR-type" evidence="6">
    <location>
        <begin position="1"/>
        <end position="58"/>
    </location>
</feature>
<dbReference type="Pfam" id="PF03466">
    <property type="entry name" value="LysR_substrate"/>
    <property type="match status" value="1"/>
</dbReference>
<dbReference type="Pfam" id="PF00126">
    <property type="entry name" value="HTH_1"/>
    <property type="match status" value="1"/>
</dbReference>
<feature type="region of interest" description="Disordered" evidence="5">
    <location>
        <begin position="299"/>
        <end position="321"/>
    </location>
</feature>
<proteinExistence type="inferred from homology"/>
<sequence length="321" mass="33986">MDVRHLELLRELADRGSVTAVARATHRTPSAVSQQLRTAQRELGTALVEPAGRGVRLTEAGRLLAEGATSVAAAVEEVQARWDAFRGEPSGTVSVAALPSAATFLLPGVVRDLAGTAITLRCTDTDIAEAEYGGLTADHDVVIAHSLTSVRPAGTDGLVVVPLAREPLDIAMAADHPLAARDVVHPADLVDCDWIGVPVGFPFDTVRQTVEQATGTRLRITQRLRDNRLIEALVASSRHVAVLPRFTTPTGDALTLRELSGVASARHVSAVLRPDRAQRLAVRRVVEAFARAGAAVTTSMTRDVPPPGFEPVPTRCGDALT</sequence>
<evidence type="ECO:0000313" key="7">
    <source>
        <dbReference type="EMBL" id="GAA1711243.1"/>
    </source>
</evidence>
<organism evidence="7 8">
    <name type="scientific">Isoptericola hypogeus</name>
    <dbReference type="NCBI Taxonomy" id="300179"/>
    <lineage>
        <taxon>Bacteria</taxon>
        <taxon>Bacillati</taxon>
        <taxon>Actinomycetota</taxon>
        <taxon>Actinomycetes</taxon>
        <taxon>Micrococcales</taxon>
        <taxon>Promicromonosporaceae</taxon>
        <taxon>Isoptericola</taxon>
    </lineage>
</organism>
<dbReference type="PROSITE" id="PS50931">
    <property type="entry name" value="HTH_LYSR"/>
    <property type="match status" value="1"/>
</dbReference>
<dbReference type="InterPro" id="IPR036390">
    <property type="entry name" value="WH_DNA-bd_sf"/>
</dbReference>
<evidence type="ECO:0000256" key="5">
    <source>
        <dbReference type="SAM" id="MobiDB-lite"/>
    </source>
</evidence>
<evidence type="ECO:0000259" key="6">
    <source>
        <dbReference type="PROSITE" id="PS50931"/>
    </source>
</evidence>
<dbReference type="PANTHER" id="PTHR30346:SF29">
    <property type="entry name" value="LYSR SUBSTRATE-BINDING"/>
    <property type="match status" value="1"/>
</dbReference>
<protein>
    <submittedName>
        <fullName evidence="7">LysR family transcriptional regulator</fullName>
    </submittedName>
</protein>
<dbReference type="EMBL" id="BAAAPM010000002">
    <property type="protein sequence ID" value="GAA1711243.1"/>
    <property type="molecule type" value="Genomic_DNA"/>
</dbReference>
<dbReference type="Gene3D" id="1.10.10.10">
    <property type="entry name" value="Winged helix-like DNA-binding domain superfamily/Winged helix DNA-binding domain"/>
    <property type="match status" value="1"/>
</dbReference>
<accession>A0ABN2IT25</accession>
<dbReference type="Gene3D" id="3.40.190.10">
    <property type="entry name" value="Periplasmic binding protein-like II"/>
    <property type="match status" value="2"/>
</dbReference>
<evidence type="ECO:0000256" key="1">
    <source>
        <dbReference type="ARBA" id="ARBA00009437"/>
    </source>
</evidence>
<reference evidence="7 8" key="1">
    <citation type="journal article" date="2019" name="Int. J. Syst. Evol. Microbiol.">
        <title>The Global Catalogue of Microorganisms (GCM) 10K type strain sequencing project: providing services to taxonomists for standard genome sequencing and annotation.</title>
        <authorList>
            <consortium name="The Broad Institute Genomics Platform"/>
            <consortium name="The Broad Institute Genome Sequencing Center for Infectious Disease"/>
            <person name="Wu L."/>
            <person name="Ma J."/>
        </authorList>
    </citation>
    <scope>NUCLEOTIDE SEQUENCE [LARGE SCALE GENOMIC DNA]</scope>
    <source>
        <strain evidence="7 8">JCM 15589</strain>
    </source>
</reference>
<keyword evidence="4" id="KW-0804">Transcription</keyword>
<evidence type="ECO:0000313" key="8">
    <source>
        <dbReference type="Proteomes" id="UP001501138"/>
    </source>
</evidence>
<evidence type="ECO:0000256" key="2">
    <source>
        <dbReference type="ARBA" id="ARBA00023015"/>
    </source>
</evidence>
<dbReference type="RefSeq" id="WP_344245220.1">
    <property type="nucleotide sequence ID" value="NZ_BAAAPM010000002.1"/>
</dbReference>
<name>A0ABN2IT25_9MICO</name>
<gene>
    <name evidence="7" type="ORF">GCM10009809_04530</name>
</gene>
<dbReference type="SUPFAM" id="SSF46785">
    <property type="entry name" value="Winged helix' DNA-binding domain"/>
    <property type="match status" value="1"/>
</dbReference>
<dbReference type="Proteomes" id="UP001501138">
    <property type="component" value="Unassembled WGS sequence"/>
</dbReference>
<dbReference type="InterPro" id="IPR036388">
    <property type="entry name" value="WH-like_DNA-bd_sf"/>
</dbReference>
<comment type="caution">
    <text evidence="7">The sequence shown here is derived from an EMBL/GenBank/DDBJ whole genome shotgun (WGS) entry which is preliminary data.</text>
</comment>
<dbReference type="PANTHER" id="PTHR30346">
    <property type="entry name" value="TRANSCRIPTIONAL DUAL REGULATOR HCAR-RELATED"/>
    <property type="match status" value="1"/>
</dbReference>
<dbReference type="InterPro" id="IPR000847">
    <property type="entry name" value="LysR_HTH_N"/>
</dbReference>
<dbReference type="SUPFAM" id="SSF53850">
    <property type="entry name" value="Periplasmic binding protein-like II"/>
    <property type="match status" value="1"/>
</dbReference>
<comment type="similarity">
    <text evidence="1">Belongs to the LysR transcriptional regulatory family.</text>
</comment>